<protein>
    <submittedName>
        <fullName evidence="1">Uncharacterized protein</fullName>
    </submittedName>
</protein>
<accession>A0A6A6FHI2</accession>
<dbReference type="EMBL" id="ML992672">
    <property type="protein sequence ID" value="KAF2212882.1"/>
    <property type="molecule type" value="Genomic_DNA"/>
</dbReference>
<organism evidence="1 2">
    <name type="scientific">Cercospora zeae-maydis SCOH1-5</name>
    <dbReference type="NCBI Taxonomy" id="717836"/>
    <lineage>
        <taxon>Eukaryota</taxon>
        <taxon>Fungi</taxon>
        <taxon>Dikarya</taxon>
        <taxon>Ascomycota</taxon>
        <taxon>Pezizomycotina</taxon>
        <taxon>Dothideomycetes</taxon>
        <taxon>Dothideomycetidae</taxon>
        <taxon>Mycosphaerellales</taxon>
        <taxon>Mycosphaerellaceae</taxon>
        <taxon>Cercospora</taxon>
    </lineage>
</organism>
<evidence type="ECO:0000313" key="2">
    <source>
        <dbReference type="Proteomes" id="UP000799539"/>
    </source>
</evidence>
<gene>
    <name evidence="1" type="ORF">CERZMDRAFT_97377</name>
</gene>
<sequence>MSLEERRKIAAEAYVSPISAHDRQVEQELNDSSSRPIEVLQRCIQSGLASPHVLYVCLAAQFRDQARYPRRRRGAILESQREDQLARTALAYILQDPGKWASVLHKNTELVDHLCFFAVLEGLQDFMLRFLKIEPNPDNPFWRPKMFVGLIRAVDLLDTTNCADENLKLFFSMLGTQEVERSRYDIEANQHVPTEMPALLQHRFMSPAAVRMAVILGRPQHPLLHFLTDTKLYDRFIQYCEIQKHKSRIWTEEEVSWTIAELQLHHPAGCNEAPALKLLEGYAIEGYDAFRRDANEDGSSYKIAQSVANFVKRTACVAEANSNMAAARWVFNTFEEDFFRAKHPSLEPIEGFLAHYGPRLTHVQRQLLNVTMRSNGAARKLLSEKVVGAPTVQVKLDPKAHANTFQNMFRAEDKKAEPAEPQKRPFGL</sequence>
<dbReference type="OrthoDB" id="3641881at2759"/>
<evidence type="ECO:0000313" key="1">
    <source>
        <dbReference type="EMBL" id="KAF2212882.1"/>
    </source>
</evidence>
<reference evidence="1" key="1">
    <citation type="journal article" date="2020" name="Stud. Mycol.">
        <title>101 Dothideomycetes genomes: a test case for predicting lifestyles and emergence of pathogens.</title>
        <authorList>
            <person name="Haridas S."/>
            <person name="Albert R."/>
            <person name="Binder M."/>
            <person name="Bloem J."/>
            <person name="Labutti K."/>
            <person name="Salamov A."/>
            <person name="Andreopoulos B."/>
            <person name="Baker S."/>
            <person name="Barry K."/>
            <person name="Bills G."/>
            <person name="Bluhm B."/>
            <person name="Cannon C."/>
            <person name="Castanera R."/>
            <person name="Culley D."/>
            <person name="Daum C."/>
            <person name="Ezra D."/>
            <person name="Gonzalez J."/>
            <person name="Henrissat B."/>
            <person name="Kuo A."/>
            <person name="Liang C."/>
            <person name="Lipzen A."/>
            <person name="Lutzoni F."/>
            <person name="Magnuson J."/>
            <person name="Mondo S."/>
            <person name="Nolan M."/>
            <person name="Ohm R."/>
            <person name="Pangilinan J."/>
            <person name="Park H.-J."/>
            <person name="Ramirez L."/>
            <person name="Alfaro M."/>
            <person name="Sun H."/>
            <person name="Tritt A."/>
            <person name="Yoshinaga Y."/>
            <person name="Zwiers L.-H."/>
            <person name="Turgeon B."/>
            <person name="Goodwin S."/>
            <person name="Spatafora J."/>
            <person name="Crous P."/>
            <person name="Grigoriev I."/>
        </authorList>
    </citation>
    <scope>NUCLEOTIDE SEQUENCE</scope>
    <source>
        <strain evidence="1">SCOH1-5</strain>
    </source>
</reference>
<proteinExistence type="predicted"/>
<name>A0A6A6FHI2_9PEZI</name>
<keyword evidence="2" id="KW-1185">Reference proteome</keyword>
<dbReference type="AlphaFoldDB" id="A0A6A6FHI2"/>
<dbReference type="Proteomes" id="UP000799539">
    <property type="component" value="Unassembled WGS sequence"/>
</dbReference>